<dbReference type="EMBL" id="CP036525">
    <property type="protein sequence ID" value="QDT02164.1"/>
    <property type="molecule type" value="Genomic_DNA"/>
</dbReference>
<dbReference type="PANTHER" id="PTHR38340:SF1">
    <property type="entry name" value="S-LAYER PROTEIN"/>
    <property type="match status" value="1"/>
</dbReference>
<dbReference type="OrthoDB" id="280194at2"/>
<dbReference type="InterPro" id="IPR018511">
    <property type="entry name" value="Hemolysin-typ_Ca-bd_CS"/>
</dbReference>
<reference evidence="4 5" key="1">
    <citation type="submission" date="2019-02" db="EMBL/GenBank/DDBJ databases">
        <title>Deep-cultivation of Planctomycetes and their phenomic and genomic characterization uncovers novel biology.</title>
        <authorList>
            <person name="Wiegand S."/>
            <person name="Jogler M."/>
            <person name="Boedeker C."/>
            <person name="Pinto D."/>
            <person name="Vollmers J."/>
            <person name="Rivas-Marin E."/>
            <person name="Kohn T."/>
            <person name="Peeters S.H."/>
            <person name="Heuer A."/>
            <person name="Rast P."/>
            <person name="Oberbeckmann S."/>
            <person name="Bunk B."/>
            <person name="Jeske O."/>
            <person name="Meyerdierks A."/>
            <person name="Storesund J.E."/>
            <person name="Kallscheuer N."/>
            <person name="Luecker S."/>
            <person name="Lage O.M."/>
            <person name="Pohl T."/>
            <person name="Merkel B.J."/>
            <person name="Hornburger P."/>
            <person name="Mueller R.-W."/>
            <person name="Bruemmer F."/>
            <person name="Labrenz M."/>
            <person name="Spormann A.M."/>
            <person name="Op den Camp H."/>
            <person name="Overmann J."/>
            <person name="Amann R."/>
            <person name="Jetten M.S.M."/>
            <person name="Mascher T."/>
            <person name="Medema M.H."/>
            <person name="Devos D.P."/>
            <person name="Kaster A.-K."/>
            <person name="Ovreas L."/>
            <person name="Rohde M."/>
            <person name="Galperin M.Y."/>
            <person name="Jogler C."/>
        </authorList>
    </citation>
    <scope>NUCLEOTIDE SEQUENCE [LARGE SCALE GENOMIC DNA]</scope>
    <source>
        <strain evidence="4 5">K22_7</strain>
    </source>
</reference>
<comment type="subcellular location">
    <subcellularLocation>
        <location evidence="1">Secreted</location>
    </subcellularLocation>
</comment>
<dbReference type="Gene3D" id="2.160.20.160">
    <property type="match status" value="1"/>
</dbReference>
<dbReference type="KEGG" id="rlc:K227x_05350"/>
<keyword evidence="5" id="KW-1185">Reference proteome</keyword>
<feature type="compositionally biased region" description="Polar residues" evidence="3">
    <location>
        <begin position="6493"/>
        <end position="6502"/>
    </location>
</feature>
<evidence type="ECO:0000313" key="5">
    <source>
        <dbReference type="Proteomes" id="UP000318538"/>
    </source>
</evidence>
<dbReference type="Proteomes" id="UP000318538">
    <property type="component" value="Chromosome"/>
</dbReference>
<evidence type="ECO:0000256" key="1">
    <source>
        <dbReference type="ARBA" id="ARBA00004613"/>
    </source>
</evidence>
<organism evidence="4 5">
    <name type="scientific">Rubripirellula lacrimiformis</name>
    <dbReference type="NCBI Taxonomy" id="1930273"/>
    <lineage>
        <taxon>Bacteria</taxon>
        <taxon>Pseudomonadati</taxon>
        <taxon>Planctomycetota</taxon>
        <taxon>Planctomycetia</taxon>
        <taxon>Pirellulales</taxon>
        <taxon>Pirellulaceae</taxon>
        <taxon>Rubripirellula</taxon>
    </lineage>
</organism>
<feature type="region of interest" description="Disordered" evidence="3">
    <location>
        <begin position="6488"/>
        <end position="6510"/>
    </location>
</feature>
<dbReference type="InterPro" id="IPR001343">
    <property type="entry name" value="Hemolysn_Ca-bd"/>
</dbReference>
<dbReference type="Gene3D" id="2.150.10.10">
    <property type="entry name" value="Serralysin-like metalloprotease, C-terminal"/>
    <property type="match status" value="10"/>
</dbReference>
<dbReference type="PRINTS" id="PR00313">
    <property type="entry name" value="CABNDNGRPT"/>
</dbReference>
<evidence type="ECO:0000256" key="2">
    <source>
        <dbReference type="ARBA" id="ARBA00022525"/>
    </source>
</evidence>
<feature type="compositionally biased region" description="Acidic residues" evidence="3">
    <location>
        <begin position="6413"/>
        <end position="6423"/>
    </location>
</feature>
<name>A0A517N4V8_9BACT</name>
<feature type="region of interest" description="Disordered" evidence="3">
    <location>
        <begin position="6397"/>
        <end position="6451"/>
    </location>
</feature>
<dbReference type="Pfam" id="PF00353">
    <property type="entry name" value="HemolysinCabind"/>
    <property type="match status" value="20"/>
</dbReference>
<keyword evidence="2" id="KW-0964">Secreted</keyword>
<accession>A0A517N4V8</accession>
<dbReference type="SUPFAM" id="SSF51120">
    <property type="entry name" value="beta-Roll"/>
    <property type="match status" value="8"/>
</dbReference>
<sequence>MLAADVQLTGNRLVVTDTTGGNDELSVEITGANYVISNNSTLTAIGFTDTDPSDNTVQVAVNSITGVDLFGQAGNDTYQLGDAWGEVVIVDTGGGDIDLSSVSGALSSNASGGQSTVQKSGGNSVRFAADGSFHLSPTVFDSTASITAFNDGLTAIKSIGDDLAEHDRMGQTLRILNGQSIGDLTPIGDVMDSVLVQPATNYLASTGAEDPDVAGLVQAIKTAGNTYAGTGTLSFTLDTVGRIDGDVTTLDLQLNATLTHSDVALDLDPTITSLDGTLDSLLVPSRLTGDVITTFDWDFSIGIDASAAPFFFADFGSDIQVTADVNLTDAQFAINAGLLELEVGAHGPSSSNSTLRFDADTTIDTSVLGMRTTAQLQAANGLSSLVADASATANVNMDLFAIAKDVSGVTDSVTGTISYAVNEFDSAAAALSENLSTLPINDFFNLDSGSVFQVMEQVGDYLDALGQKAFQNERILIGQTKTIGELADVETLFRDEFLRPIRQPGYAGGTLLADLIGDSESLGTSVDATPEFTVHLRSGSSFDVDVDGVTTVSGLTSRIAAASPGASVFDVVNNANGSLMLVDKSVAVGDNDFEIVPIKDPSDDDYTFASKFGLTQGSGLRNVTGDAALDHLIDVAPRSLANFQTLQEMVTLATDSAYTTIGAMAYDAASSKFTLTVDIEKVYANSVDTLLLPDFGSFTELATTNTVDLETPTLTLHLPLELTLNKIGFQTPLSPSTQVSDLNQGNGIAIVEGKDDFRIHLADGTSFEVDLDQNLAAKTLASFNSGSGITTSGDSASDLSFILNDGTVFTVDLDANIDSTGSAPVTLGEVVEAIEASAAVAGTSVAPSGESINRLDGFATLDSTRGTLSLIDPSEVSSSPTFAVSGTAASSLGLHGSAKQVNLNGASVYRIDHSIVSLGDLIETTKAAAVDTGLSVASSSSFADDWQFDVQILGDGIVLVDRTDGGATITVESLNDSGAKQGLGLGGGADDQNTSADALLFDGSGGIVLRTNQSSAPDITVLMMDGFTSFGVDLDAAPALQTIEDVADRIVDAARDALVGRELFDSIIDPSSRTVSLIGRSDGTTLSTFTITNGVGSSVVEDLGLSVSTNNNVDFTSPVDDELADEFVIELKSPYKIIGGQALHGDTAAAHLGFSESVTPTIQFEVGLASTGGSGTGMHGPLSVDFTNLEIDAASSNLATSLTLQPANLSQLWTGLAAPFIWLVGNEVSFDNPLDVRFDVRPEPSVDGVSAGLNTGVTVAIADLYNVRDNVETVTAMLGSTDDVQKLLIATEELSVDDVFDYLESAGDYLLTLQTQSELASRLPGLSSSLGDLFTFGDAFKARVQELRDLPDDIRPGSLQELNAALSAPIDGATLTAGLKFDAATSELQIDLDLNLDAISTTVPVSLDLTKLGLDRETLGLQKVAAIVDTLRTSPADVTADGSVLVQLGIDLSTPATPAAFLVGDSATGSGTEASFELRAINDDSLRFTTLLGSIPVEVLTGSFILDADGSETTSTAPATYAVNLENNVAIASAILSAGDGNITSVSISGNLDATFDLAFPQQVIPNDAPNTLPSISVSIDDVQTPIGNSTLTTNLVGGSNQWPTFETLTQNFSFADSMEGFKLGYYDLFTKLDEALDVALLGQDLPLVRDQLADAADFLTQMRDSVFDNLNLYGSSISAESIRQSFFDAFGPGGFNWLQNDPSSGDSIVNIDDVTVINQSITVGGRELVVGVEYNMHLAASPQSLDAPVDLDLLLPGLGLQIDALADVQFGFDLPLAVGISIADGVYIDVDSMADLEITLDVGLPTSTVSMTGDPRLTFANPADDRPTMVRERGNWTLDGFQAGHIITVAGSGANDGRYIVREIDSDGRTLTLEATDDAFVPTALASDRVSPEGPVSGVHVTVQHISQTERPSLTFSDAVESRTYTFPEFTGIAPVTELVDNPDTITRSTGDWRNDGFRLGDIVSVTGTSSNNGDFKIIAISNSGKTISVDSVLVNETSGSAFIRSDQTTGLAARMGTLPFRIQNQNAVPSVISGTFTVDLIDPSVIGGNARLSLNDLISESPFPIRPVDGFTANPLPNLMTITEKSGGEFVVHDLSLLLQTDLPEGAAFPPYRMQLDVTGWDWGVDASLLTELSPPSIAFNKVQFELTGFVRDFLGPTITRTSVALEAVDPIMVFLQSEALPILSLIFDTTTYADAPSAFGGKAETGDFTGAVIALRALANGGKPFERDVIGEFLADLLGGSGEFDDMTLVPIQKLTGESWIDLGSFQIDATAARSSSGRRSIASLLSGATNNERELGKLSDAPMRSTGSPDLVFDGTTITRSNASHDGSLNFSSGPFGLTVFVSASGFDTTGFVSGDALSITGAGAMSGDYEITSVATNQLTLKARSIVPALASGTHNASLKSNVQTWNSAGFKAGDRFEVSGGANDGIYVVASVSDTVLTIEGPGFTTTETITKSAGAEIVIVDANGDRQGTILGQIAGIARDRTSTARDAAQSFVTTQLLPGFDKVSGFGGLLDASLPTFSGLGTLPDVTIEPIKLPILEHSFGLLLGQTRFNGQSESDSNLLTYSTPELSLRLYQMFPLSWEKVLKTLTGSGLVGIFVGRPLDRAKYAVPFLSIAFEAKADYAFAMDTTGLQQYGITGNPADIINGFYFDDYEGVEPNPSAIGNVSVGAGNQSSAGTGLGAKGAQTRSDEPQVRILGGIGMGIEVDPFRVVFGGALAEFISASAGFELALFVGQDLNFTDPNDDGRIRAYEFDALTDYTVNDTDRTYDGDGVDAFDNGIRIEVRADVFAVVTVGIFLSQKSPPLGLKISKKLFSARINVITIGFTIPITFKTVGFTSLGTVAGDSLTLALDGGANNVRYIGAASAPDSNGRQNITVSGNGYSQQFTNISSILATGGLGDDMLLTMDSVTIPVNYSGGGGNDILVGGRGNDTLRGGDGNDLIDGGLGNDWILGEAGLDILFGGDGRDTISGGNDRDIIRGWRDDDEIDGGDGDDVIDGGTGSDTIDGGNGIDIVLGNVGRDTLRGGAQRDRIEGGRGADIIEGGDGDDVIYGGLGNDTIDGGDGNDELFGEQHNDTINGAAGNDSLDGGAASDRVKGGDGDDLLNVRDGNDIVDGDAGDDTYQLFFVAGKAVSFIQVIDSGPAEDTDIFVANGTLGADQFLLRASVSGANAFVAMLSDPDHASDDAGYDPSVQRINYLGVERIIVNGGVGDDRFAVDDTSAEVTINGEEGNDTFQIGQLFRSERNQVDANVSVDDVFATIETTRGFLSNGISAPMTINGGLGSDRFVVFHNKAVLSLNGDAGDDNFEVRAFALVGSREPERERTDITGGAGADLVQYAVNAPVNINGGDGFDTLTVIGTEFGDDFVIANTGVYGAGLTINFTNIESLRVDGAEGNDRFYLQSTNETFITELFGGLGDDTFNASGDTPPVVSNDLKGHSGIVTNSVTFSNDVRYEDLKVYGVSANVADNDEPFVVIRPSGGSSIISETASSDSSLIDFYEVLLSRAPLLGFDVLVKALAPLPSPDRREVGAFAFRLTSPAPGADEKADGSVVTLRFTADNWQIPQRVEMRADNAVQVDTGRLFTRPELSQSVNFTYNDDASEGQQSGVINHLVVSANSSIEGNPISVNGSPTITIDTDRPFYEFLGESIRVTSADESTIQDRRILGARLVDGNMVLSVDRSWLAGAGVPDTTSTFSIDLDGAPLTGHPLAAANATIAITDPLDPLNPFLDTADDLLGRQVTMVDGLGTGQSRFITGADGVIALTGSQTGIYTSRPASFALDLTEGNQKVDVTSGATLRLFVSGDFDYSGENLTATIDGIDRAVLFSGLDGRFYQQMTASIELSQAELQTIVDDGQINLTFTASAHVNNFDAHYGSSSLSYGLQFTVNAATADFNKGVLRDLSLTLDRGWNVGDVPDGNSQYQIRIDDSLIGKVTGIDETPTGLPVDPSFPAELDTRTTFTDTSVNFDDPAFGPEGLRGATLEIVGGPGAGQQRLVIASINSTTLILNGGWRTDPVAGESLYRIARYDGLAVASVGVEVNDNDEAGLIVDQTKAFDSAVAGSVSEDFDTVTAVIEGGDGDHLGEQEVVQVRLSRQPTSSVTVTLEYDGIQLSLQNLDSSPIPTNQLNFTTTNWNTYQTVRVTALHDLIREGFHTSLITMVTTSADVDQSVTHTDNFVIPINEPVEFVGLSHQPSSIAAVVYNGQTLSAYDASTHPGTPAMPAWESVSNKIVFRAGDDFARVLGSDLHVTYQFTDAGFDATFTQPILVRISDADAPTVLVRESGGSTDVVEGAASFMAIEVSGTNFSNDSLVGRIVTVADGTGLGQTATITGNTATTISIDQFWSVQVDNTSKLTLSNEVPTGLSTFGSVTGNIATQFARENHAIQLVAGATYQFSLEGSHTGAGTLPDPYLYLHDNSGRILAANDDSGVGLNSSIAFTPQTTGNYVLAAAGYFNRTGTYTLTSSFLSDIPASISTPARLQAPGSTVNEINSSGDQDWYAVDVSAGNAYTFDLVGSGSLTNPFLRLLDSSGILIDSNDDITPGVDQNSRITFTPTSDGVVYVSAQGFETQTGTYTLTNSVTPVELIVSRTLIESFALDEYEVVLTGRPDDGSGNGTGIVQITITPEITKTTRTGGVRTDAQQVEVYNLDGLPSDRVAVDPSNPENLIVTFNETNWDQPVRIGVRAIDDAKVDGGDTKVFANGPNTVSEILGPVIIDGGGGDGSLEGLGQPELLPGETNVKERTGDVDSIADTNVTLQTLTAIELAGIGIASDLSNVGILIGNTIEVVATEPTVDWQAEFPTATVGSSKDPLVGRFRLITDATIVDGKISLTINESFGSRQALVKSYAITSESLNFFVDESDSVDFMFVHDEDSPADSTGYLTANRIWGLNMGPDIAIGGRLQAGGIRYGNLEVLQIDLGSGNNDFQVLGTHSRGDDVATPDKDESFQTWTFLNTGNDVFWAPTNRQGDVVNVAVNHDDEVSFTGTTTGGSNPTPTAFANLVDTGASFGSDNGLAGYEVTLTNSVGTVQTRTILGNTADTLSIDGLWAELPTIGDTYVVTNAADGAIAINTQGGDDIIDASASNRGIVVFGGQGNDTIIGGAGEDILFGDEGRVDFFGKDDEFGNPRIVTRLGSAPEPILGSATGDFGVSTTLRDASAAFPLADDFDIGLAGLYVDINNGTGYLEKPRLITGNDATSLMISPEFTQSLDLTSEYRISTFPEDQTDGIVRDANLILTVNDLQGGNDVISGGASSDQIFGGAGNDDINGETGNDIILGDTGTINRDAVVISARVVTSALNRVRTKTPETGGDDLLSGDDGNDILFGGFGTDYVNYDRSENPLAGESGDDIILGDGGQADFDTTTGVAILARIETNEPTFGSTDFITAGDGEKILFGGAGDDVLLAGGDAAPDIIVGDEGIAVFDPATGIHTSITTKTHTIGGSDTITAGNAINFLLGGSGSDTITGGDSRDVILGDNGMIDFIFFDTDATSVDRIITVDPTLGDADTILGGDDNDIIIGGTAGDTIGGDGGHDVIFGDHAEIDYSRPTDRNVISRFITSADGGGNDIITGDGGDDFVFGGQGDDVINGGDGQDDLVGGHNVIFGADGNDTISGDANSDAILGDNGLISRILISTQLGTWENYLAPFDTIVVRDVQAFDDRDLIQGDDIIHGNAGMDVLDGQRGDDEIHGGDDDDEIIGGLGTDTLFGDAGQDFILSDAGQILRDLRTDGTPQLNSDGTWHRDLITESIGRVTNIIPMGPGGLAGLPTDLADQLLAADRIVFGGVTLPSGFKNVEFFTRQWETTAILIDLNSTANESAGDDVVDGGDGNDVILGQHGNDTLGGAGGDDTIVGDHGIHVAPMETDLPQMVDAIRLIGVAAGAETLSGIELVLPAFGHVIVPEFVGEPDGLVTHLPRFDRVTNVNAEIARIASEDSFITSVDLRINPSIVVTAGFAGHTDVLDGSDTITGGDGSDVLVGDKLIVASDLQTGIAPIQASLDRATATVAATLYALEGLALDRDVVQYEINGNPVNEPIITIGGDTIHAGDGNDTVVGDNAVYRLPATHILPGGGTPSQNAMALQAQFADLETIGDDAAYLINIAHLSIIDTLLADAASSRPGLPAINAATADYVQHHELVIGGDSLRGDDGDDLMLGGDTIFSAPLVTGTLGDFPASVLADGLDTDSLNLLLDQMNAAAAVQSNELSTRRGARVIRMAEQLSLRTSINRIAYVPGFDRSLDNDIIESGTGRDVVAGGESVIVSPLVLTAPTTQLELDDLDRHVERLINEIAANDRTSAPTSFDHHVARARLAEAGTDAFLPANRHGAIAGQWRIDNDAIEAGDGDDIVIGDNVSIVSPLMVDDPARQVTLRRSTYQIGYLEDAMKEFLDSAALAHVNVQLSEDTISGGEGNDELLGSVGDDEIDGDAGDDTLRGGNDDDSLRGGSGNDVERRDGGNYPNLDLGNAIGAFRFETMPQLTKQLLLDAAAGASTPADWISDTAANGNTGTENGDPDTPLAPVARNVEITGIDIVVPGQPVVLVATTTDLPVTAIARFLWEVKDANDNLIAVGSLHEFEFIPTVSGTYTITVIGTDTENGQGVDTHTLTVVDTRLIPDGDNPGQFILVLGGTELDDDIRLDDVRNQPHSVEVRLGSGRNSLRTIYQDISRIDIFGGDGDDHLTSDRRLTIPLRIFGGAGNDKLRGGAAGDFLDAGSGDDSVYGHGGDDVLIGGLGADRLHGGSGDDLMITGSLRTAVGVNDAAALTSRWIDTGTTVADRMADLLADLTATREGDGVEDEFDGDDGRDWIFAQAIDDNRRLRSDDVLASF</sequence>
<gene>
    <name evidence="4" type="primary">cya_1</name>
    <name evidence="4" type="ORF">K227x_05350</name>
</gene>
<protein>
    <submittedName>
        <fullName evidence="4">Bifunctional hemolysin/adenylate cyclase</fullName>
    </submittedName>
</protein>
<feature type="compositionally biased region" description="Basic and acidic residues" evidence="3">
    <location>
        <begin position="6424"/>
        <end position="6435"/>
    </location>
</feature>
<dbReference type="PANTHER" id="PTHR38340">
    <property type="entry name" value="S-LAYER PROTEIN"/>
    <property type="match status" value="1"/>
</dbReference>
<dbReference type="PROSITE" id="PS00330">
    <property type="entry name" value="HEMOLYSIN_CALCIUM"/>
    <property type="match status" value="8"/>
</dbReference>
<proteinExistence type="predicted"/>
<dbReference type="InterPro" id="IPR011049">
    <property type="entry name" value="Serralysin-like_metalloprot_C"/>
</dbReference>
<evidence type="ECO:0000313" key="4">
    <source>
        <dbReference type="EMBL" id="QDT02164.1"/>
    </source>
</evidence>
<dbReference type="GO" id="GO:0005576">
    <property type="term" value="C:extracellular region"/>
    <property type="evidence" value="ECO:0007669"/>
    <property type="project" value="UniProtKB-SubCell"/>
</dbReference>
<dbReference type="RefSeq" id="WP_145167924.1">
    <property type="nucleotide sequence ID" value="NZ_CP036525.1"/>
</dbReference>
<dbReference type="Gene3D" id="2.60.120.380">
    <property type="match status" value="2"/>
</dbReference>
<dbReference type="InterPro" id="IPR050557">
    <property type="entry name" value="RTX_toxin/Mannuronan_C5-epim"/>
</dbReference>
<dbReference type="GO" id="GO:0005509">
    <property type="term" value="F:calcium ion binding"/>
    <property type="evidence" value="ECO:0007669"/>
    <property type="project" value="InterPro"/>
</dbReference>
<evidence type="ECO:0000256" key="3">
    <source>
        <dbReference type="SAM" id="MobiDB-lite"/>
    </source>
</evidence>